<feature type="compositionally biased region" description="Basic and acidic residues" evidence="1">
    <location>
        <begin position="46"/>
        <end position="65"/>
    </location>
</feature>
<gene>
    <name evidence="2" type="ORF">VNO77_20007</name>
</gene>
<protein>
    <submittedName>
        <fullName evidence="2">Uncharacterized protein</fullName>
    </submittedName>
</protein>
<dbReference type="AlphaFoldDB" id="A0AAN9LNV2"/>
<evidence type="ECO:0000313" key="2">
    <source>
        <dbReference type="EMBL" id="KAK7339346.1"/>
    </source>
</evidence>
<dbReference type="EMBL" id="JAYMYQ010000004">
    <property type="protein sequence ID" value="KAK7339346.1"/>
    <property type="molecule type" value="Genomic_DNA"/>
</dbReference>
<evidence type="ECO:0000313" key="3">
    <source>
        <dbReference type="Proteomes" id="UP001367508"/>
    </source>
</evidence>
<name>A0AAN9LNV2_CANGL</name>
<evidence type="ECO:0000256" key="1">
    <source>
        <dbReference type="SAM" id="MobiDB-lite"/>
    </source>
</evidence>
<feature type="region of interest" description="Disordered" evidence="1">
    <location>
        <begin position="86"/>
        <end position="116"/>
    </location>
</feature>
<keyword evidence="3" id="KW-1185">Reference proteome</keyword>
<sequence length="116" mass="13179">MVVWQSSHNSLPSSHYGLKTNTAHPALPPYYRVVNLQIRSSKSIGKQREDCDRERTNDHQGDSHGDDYILIISLQREDSVDNCLLTRPQVGSPHGKTTWPSHMRDHESPGKYLAET</sequence>
<organism evidence="2 3">
    <name type="scientific">Canavalia gladiata</name>
    <name type="common">Sword bean</name>
    <name type="synonym">Dolichos gladiatus</name>
    <dbReference type="NCBI Taxonomy" id="3824"/>
    <lineage>
        <taxon>Eukaryota</taxon>
        <taxon>Viridiplantae</taxon>
        <taxon>Streptophyta</taxon>
        <taxon>Embryophyta</taxon>
        <taxon>Tracheophyta</taxon>
        <taxon>Spermatophyta</taxon>
        <taxon>Magnoliopsida</taxon>
        <taxon>eudicotyledons</taxon>
        <taxon>Gunneridae</taxon>
        <taxon>Pentapetalae</taxon>
        <taxon>rosids</taxon>
        <taxon>fabids</taxon>
        <taxon>Fabales</taxon>
        <taxon>Fabaceae</taxon>
        <taxon>Papilionoideae</taxon>
        <taxon>50 kb inversion clade</taxon>
        <taxon>NPAAA clade</taxon>
        <taxon>indigoferoid/millettioid clade</taxon>
        <taxon>Phaseoleae</taxon>
        <taxon>Canavalia</taxon>
    </lineage>
</organism>
<accession>A0AAN9LNV2</accession>
<proteinExistence type="predicted"/>
<feature type="region of interest" description="Disordered" evidence="1">
    <location>
        <begin position="42"/>
        <end position="65"/>
    </location>
</feature>
<reference evidence="2 3" key="1">
    <citation type="submission" date="2024-01" db="EMBL/GenBank/DDBJ databases">
        <title>The genomes of 5 underutilized Papilionoideae crops provide insights into root nodulation and disease resistanc.</title>
        <authorList>
            <person name="Jiang F."/>
        </authorList>
    </citation>
    <scope>NUCLEOTIDE SEQUENCE [LARGE SCALE GENOMIC DNA]</scope>
    <source>
        <strain evidence="2">LVBAO_FW01</strain>
        <tissue evidence="2">Leaves</tissue>
    </source>
</reference>
<comment type="caution">
    <text evidence="2">The sequence shown here is derived from an EMBL/GenBank/DDBJ whole genome shotgun (WGS) entry which is preliminary data.</text>
</comment>
<dbReference type="Proteomes" id="UP001367508">
    <property type="component" value="Unassembled WGS sequence"/>
</dbReference>